<accession>A0A061FM67</accession>
<organism evidence="2 3">
    <name type="scientific">Theobroma cacao</name>
    <name type="common">Cacao</name>
    <name type="synonym">Cocoa</name>
    <dbReference type="NCBI Taxonomy" id="3641"/>
    <lineage>
        <taxon>Eukaryota</taxon>
        <taxon>Viridiplantae</taxon>
        <taxon>Streptophyta</taxon>
        <taxon>Embryophyta</taxon>
        <taxon>Tracheophyta</taxon>
        <taxon>Spermatophyta</taxon>
        <taxon>Magnoliopsida</taxon>
        <taxon>eudicotyledons</taxon>
        <taxon>Gunneridae</taxon>
        <taxon>Pentapetalae</taxon>
        <taxon>rosids</taxon>
        <taxon>malvids</taxon>
        <taxon>Malvales</taxon>
        <taxon>Malvaceae</taxon>
        <taxon>Byttnerioideae</taxon>
        <taxon>Theobroma</taxon>
    </lineage>
</organism>
<dbReference type="AlphaFoldDB" id="A0A061FM67"/>
<proteinExistence type="predicted"/>
<dbReference type="Gramene" id="EOY18420">
    <property type="protein sequence ID" value="EOY18420"/>
    <property type="gene ID" value="TCM_043017"/>
</dbReference>
<evidence type="ECO:0000256" key="1">
    <source>
        <dbReference type="SAM" id="MobiDB-lite"/>
    </source>
</evidence>
<feature type="compositionally biased region" description="Pro residues" evidence="1">
    <location>
        <begin position="187"/>
        <end position="201"/>
    </location>
</feature>
<evidence type="ECO:0000313" key="2">
    <source>
        <dbReference type="EMBL" id="EOY18420.1"/>
    </source>
</evidence>
<dbReference type="EMBL" id="CM001888">
    <property type="protein sequence ID" value="EOY18420.1"/>
    <property type="molecule type" value="Genomic_DNA"/>
</dbReference>
<feature type="compositionally biased region" description="Polar residues" evidence="1">
    <location>
        <begin position="73"/>
        <end position="82"/>
    </location>
</feature>
<evidence type="ECO:0000313" key="3">
    <source>
        <dbReference type="Proteomes" id="UP000026915"/>
    </source>
</evidence>
<dbReference type="InParanoid" id="A0A061FM67"/>
<feature type="compositionally biased region" description="Polar residues" evidence="1">
    <location>
        <begin position="1"/>
        <end position="20"/>
    </location>
</feature>
<dbReference type="OMA" id="RPSKCCI"/>
<dbReference type="HOGENOM" id="CLU_1301613_0_0_1"/>
<gene>
    <name evidence="2" type="ORF">TCM_043017</name>
</gene>
<reference evidence="2 3" key="1">
    <citation type="journal article" date="2013" name="Genome Biol.">
        <title>The genome sequence of the most widely cultivated cacao type and its use to identify candidate genes regulating pod color.</title>
        <authorList>
            <person name="Motamayor J.C."/>
            <person name="Mockaitis K."/>
            <person name="Schmutz J."/>
            <person name="Haiminen N."/>
            <person name="Iii D.L."/>
            <person name="Cornejo O."/>
            <person name="Findley S.D."/>
            <person name="Zheng P."/>
            <person name="Utro F."/>
            <person name="Royaert S."/>
            <person name="Saski C."/>
            <person name="Jenkins J."/>
            <person name="Podicheti R."/>
            <person name="Zhao M."/>
            <person name="Scheffler B.E."/>
            <person name="Stack J.C."/>
            <person name="Feltus F.A."/>
            <person name="Mustiga G.M."/>
            <person name="Amores F."/>
            <person name="Phillips W."/>
            <person name="Marelli J.P."/>
            <person name="May G.D."/>
            <person name="Shapiro H."/>
            <person name="Ma J."/>
            <person name="Bustamante C.D."/>
            <person name="Schnell R.J."/>
            <person name="Main D."/>
            <person name="Gilbert D."/>
            <person name="Parida L."/>
            <person name="Kuhn D.N."/>
        </authorList>
    </citation>
    <scope>NUCLEOTIDE SEQUENCE [LARGE SCALE GENOMIC DNA]</scope>
    <source>
        <strain evidence="3">cv. Matina 1-6</strain>
    </source>
</reference>
<feature type="compositionally biased region" description="Polar residues" evidence="1">
    <location>
        <begin position="99"/>
        <end position="124"/>
    </location>
</feature>
<feature type="region of interest" description="Disordered" evidence="1">
    <location>
        <begin position="1"/>
        <end position="201"/>
    </location>
</feature>
<name>A0A061FM67_THECC</name>
<protein>
    <submittedName>
        <fullName evidence="2">Uncharacterized protein</fullName>
    </submittedName>
</protein>
<keyword evidence="3" id="KW-1185">Reference proteome</keyword>
<sequence>MSDSPEGSPLKNSILLSGNTAEGYKEEDSYQGRNQKQKQQQPPLSAGNCPDQHHPSDFSEETAQEQTAVMVPSQPSANWVSSKQDDCYITPQKQLLLPSKNSHPGPSSQSSYREPQQNPASGNVSYEEYRAKEEQEECNSSSTDPKTGFPKSWPKVSPPPAKVTSPPVELPLPAKDLSPLSNEAYPPTLPRTVLPPSPPPPPPRCCGCCIIL</sequence>
<dbReference type="Proteomes" id="UP000026915">
    <property type="component" value="Chromosome 10"/>
</dbReference>